<dbReference type="InterPro" id="IPR029063">
    <property type="entry name" value="SAM-dependent_MTases_sf"/>
</dbReference>
<comment type="similarity">
    <text evidence="1">Belongs to the nicotianamine synthase (NAS)-like family.</text>
</comment>
<dbReference type="InterPro" id="IPR004298">
    <property type="entry name" value="Nicotian_synth"/>
</dbReference>
<accession>A0A6A6A090</accession>
<dbReference type="SUPFAM" id="SSF53335">
    <property type="entry name" value="S-adenosyl-L-methionine-dependent methyltransferases"/>
    <property type="match status" value="1"/>
</dbReference>
<dbReference type="RefSeq" id="XP_033518957.1">
    <property type="nucleotide sequence ID" value="XM_033666299.1"/>
</dbReference>
<dbReference type="Pfam" id="PF03059">
    <property type="entry name" value="NAS"/>
    <property type="match status" value="2"/>
</dbReference>
<evidence type="ECO:0000313" key="5">
    <source>
        <dbReference type="Proteomes" id="UP000799771"/>
    </source>
</evidence>
<organism evidence="4 5">
    <name type="scientific">Dothidotthia symphoricarpi CBS 119687</name>
    <dbReference type="NCBI Taxonomy" id="1392245"/>
    <lineage>
        <taxon>Eukaryota</taxon>
        <taxon>Fungi</taxon>
        <taxon>Dikarya</taxon>
        <taxon>Ascomycota</taxon>
        <taxon>Pezizomycotina</taxon>
        <taxon>Dothideomycetes</taxon>
        <taxon>Pleosporomycetidae</taxon>
        <taxon>Pleosporales</taxon>
        <taxon>Dothidotthiaceae</taxon>
        <taxon>Dothidotthia</taxon>
    </lineage>
</organism>
<evidence type="ECO:0000256" key="3">
    <source>
        <dbReference type="ARBA" id="ARBA00022691"/>
    </source>
</evidence>
<keyword evidence="3" id="KW-0949">S-adenosyl-L-methionine</keyword>
<evidence type="ECO:0000313" key="4">
    <source>
        <dbReference type="EMBL" id="KAF2124564.1"/>
    </source>
</evidence>
<reference evidence="4" key="1">
    <citation type="journal article" date="2020" name="Stud. Mycol.">
        <title>101 Dothideomycetes genomes: a test case for predicting lifestyles and emergence of pathogens.</title>
        <authorList>
            <person name="Haridas S."/>
            <person name="Albert R."/>
            <person name="Binder M."/>
            <person name="Bloem J."/>
            <person name="Labutti K."/>
            <person name="Salamov A."/>
            <person name="Andreopoulos B."/>
            <person name="Baker S."/>
            <person name="Barry K."/>
            <person name="Bills G."/>
            <person name="Bluhm B."/>
            <person name="Cannon C."/>
            <person name="Castanera R."/>
            <person name="Culley D."/>
            <person name="Daum C."/>
            <person name="Ezra D."/>
            <person name="Gonzalez J."/>
            <person name="Henrissat B."/>
            <person name="Kuo A."/>
            <person name="Liang C."/>
            <person name="Lipzen A."/>
            <person name="Lutzoni F."/>
            <person name="Magnuson J."/>
            <person name="Mondo S."/>
            <person name="Nolan M."/>
            <person name="Ohm R."/>
            <person name="Pangilinan J."/>
            <person name="Park H.-J."/>
            <person name="Ramirez L."/>
            <person name="Alfaro M."/>
            <person name="Sun H."/>
            <person name="Tritt A."/>
            <person name="Yoshinaga Y."/>
            <person name="Zwiers L.-H."/>
            <person name="Turgeon B."/>
            <person name="Goodwin S."/>
            <person name="Spatafora J."/>
            <person name="Crous P."/>
            <person name="Grigoriev I."/>
        </authorList>
    </citation>
    <scope>NUCLEOTIDE SEQUENCE</scope>
    <source>
        <strain evidence="4">CBS 119687</strain>
    </source>
</reference>
<evidence type="ECO:0000256" key="1">
    <source>
        <dbReference type="ARBA" id="ARBA00007009"/>
    </source>
</evidence>
<sequence>MTTPWTQTAGVVKSNTVHVATDSPPTTPSAISTSAHQLVFQLRNILEKLSALETLVPGKEVNELLTGLVTLCITPYPSELTAYFLNIDGVQSLCEQLRPLCATAEGELERYWAHRIFQDASSARVHNVDRDIEALQVSQGLCEKLGYEDRMSFSCEDVSMDSGQATSGLYETDWKSFDAIFLAALVGLDTNAKLGILESLSKKLEPGTLVVARSARGLRSVLYPVLELSQDLQRIGFEVLAEVHPWTKVVNSVIVLRVMEVCDMD</sequence>
<gene>
    <name evidence="4" type="ORF">P153DRAFT_350727</name>
</gene>
<dbReference type="GeneID" id="54406731"/>
<dbReference type="GO" id="GO:0030410">
    <property type="term" value="F:nicotianamine synthase activity"/>
    <property type="evidence" value="ECO:0007669"/>
    <property type="project" value="InterPro"/>
</dbReference>
<dbReference type="PROSITE" id="PS51142">
    <property type="entry name" value="NAS"/>
    <property type="match status" value="1"/>
</dbReference>
<dbReference type="AlphaFoldDB" id="A0A6A6A090"/>
<dbReference type="PANTHER" id="PTHR32266">
    <property type="entry name" value="NICOTIANAMINE SYNTHASE 3"/>
    <property type="match status" value="1"/>
</dbReference>
<dbReference type="GO" id="GO:0030418">
    <property type="term" value="P:nicotianamine biosynthetic process"/>
    <property type="evidence" value="ECO:0007669"/>
    <property type="project" value="InterPro"/>
</dbReference>
<evidence type="ECO:0000256" key="2">
    <source>
        <dbReference type="ARBA" id="ARBA00022679"/>
    </source>
</evidence>
<keyword evidence="2" id="KW-0808">Transferase</keyword>
<dbReference type="Gene3D" id="3.40.50.150">
    <property type="entry name" value="Vaccinia Virus protein VP39"/>
    <property type="match status" value="1"/>
</dbReference>
<proteinExistence type="inferred from homology"/>
<keyword evidence="5" id="KW-1185">Reference proteome</keyword>
<name>A0A6A6A090_9PLEO</name>
<dbReference type="PANTHER" id="PTHR32266:SF12">
    <property type="entry name" value="NICOTIANAMINE SYNTHASE 3"/>
    <property type="match status" value="1"/>
</dbReference>
<protein>
    <submittedName>
        <fullName evidence="4">Nicotianamine synthase</fullName>
    </submittedName>
</protein>
<dbReference type="EMBL" id="ML977519">
    <property type="protein sequence ID" value="KAF2124564.1"/>
    <property type="molecule type" value="Genomic_DNA"/>
</dbReference>
<dbReference type="OrthoDB" id="1858069at2759"/>
<dbReference type="Proteomes" id="UP000799771">
    <property type="component" value="Unassembled WGS sequence"/>
</dbReference>